<comment type="caution">
    <text evidence="1">The sequence shown here is derived from an EMBL/GenBank/DDBJ whole genome shotgun (WGS) entry which is preliminary data.</text>
</comment>
<name>A0AAE3KTW7_9BACT</name>
<organism evidence="1 2">
    <name type="scientific">Lacihabitans soyangensis</name>
    <dbReference type="NCBI Taxonomy" id="869394"/>
    <lineage>
        <taxon>Bacteria</taxon>
        <taxon>Pseudomonadati</taxon>
        <taxon>Bacteroidota</taxon>
        <taxon>Cytophagia</taxon>
        <taxon>Cytophagales</taxon>
        <taxon>Leadbetterellaceae</taxon>
        <taxon>Lacihabitans</taxon>
    </lineage>
</organism>
<evidence type="ECO:0000313" key="1">
    <source>
        <dbReference type="EMBL" id="MCP9764947.1"/>
    </source>
</evidence>
<dbReference type="EMBL" id="RJUF01000178">
    <property type="protein sequence ID" value="MCP9764947.1"/>
    <property type="molecule type" value="Genomic_DNA"/>
</dbReference>
<dbReference type="RefSeq" id="WP_255038634.1">
    <property type="nucleotide sequence ID" value="NZ_RJUF01000178.1"/>
</dbReference>
<proteinExistence type="predicted"/>
<reference evidence="1 2" key="1">
    <citation type="submission" date="2018-11" db="EMBL/GenBank/DDBJ databases">
        <title>Novel bacteria species description.</title>
        <authorList>
            <person name="Han J.-H."/>
        </authorList>
    </citation>
    <scope>NUCLEOTIDE SEQUENCE [LARGE SCALE GENOMIC DNA]</scope>
    <source>
        <strain evidence="1 2">KCTC23259</strain>
    </source>
</reference>
<dbReference type="Proteomes" id="UP001204144">
    <property type="component" value="Unassembled WGS sequence"/>
</dbReference>
<protein>
    <submittedName>
        <fullName evidence="1">Uncharacterized protein</fullName>
    </submittedName>
</protein>
<dbReference type="AlphaFoldDB" id="A0AAE3KTW7"/>
<keyword evidence="2" id="KW-1185">Reference proteome</keyword>
<evidence type="ECO:0000313" key="2">
    <source>
        <dbReference type="Proteomes" id="UP001204144"/>
    </source>
</evidence>
<accession>A0AAE3KTW7</accession>
<sequence>MEKLSEGLYVHKYNHQTNASVAISFGKEGDKVADMADATDSGSRKVGKYYIPRGDKDNKLLLIHKLLDESPNKWQFLETKANFTFGKGPALFEEHEDALSLQKPIKSKDFSDWVKRLRIKNLTLKTANQVVYSYELNWLVSLDAITKKVASVKVLDNNDVRVAKLNEKDTEIKGFFVHSGFGYKTPAEKDAVFYPAFDPDEPTKYGDFIIHEIITLPGQKFYGLASWWGTSRWAEVANKVPSFYEAAFKNGYFITHQVSIPTDYWDKPDWDEKKRAEEKKKTLDGIEDALGGVEEANKILFTFSKLNTDGRSVSGIEIKPVEFNIKDDAFIKMFDKANDVQIGGHGLVGKLAGVDSGSKMGTSGMEINSLANYVQNFLVVQQRELILTALDYLKEIDEIEPDYVIGFKNIMGYVPDSTAKNDPAHPNNQVNDNAN</sequence>
<gene>
    <name evidence="1" type="ORF">EGI31_18585</name>
</gene>